<dbReference type="FunFam" id="1.20.1250.20:FF:000018">
    <property type="entry name" value="MFS transporter permease"/>
    <property type="match status" value="1"/>
</dbReference>
<dbReference type="InterPro" id="IPR036259">
    <property type="entry name" value="MFS_trans_sf"/>
</dbReference>
<feature type="transmembrane region" description="Helical" evidence="6">
    <location>
        <begin position="361"/>
        <end position="386"/>
    </location>
</feature>
<evidence type="ECO:0000313" key="8">
    <source>
        <dbReference type="EMBL" id="PIO97147.1"/>
    </source>
</evidence>
<feature type="transmembrane region" description="Helical" evidence="6">
    <location>
        <begin position="49"/>
        <end position="69"/>
    </location>
</feature>
<evidence type="ECO:0000256" key="5">
    <source>
        <dbReference type="ARBA" id="ARBA00023136"/>
    </source>
</evidence>
<comment type="caution">
    <text evidence="8">The sequence shown here is derived from an EMBL/GenBank/DDBJ whole genome shotgun (WGS) entry which is preliminary data.</text>
</comment>
<reference evidence="8 9" key="1">
    <citation type="submission" date="2017-08" db="EMBL/GenBank/DDBJ databases">
        <title>Pleomorphomonas carboxidotrophicus sp. nov., a new mesophilic hydrogenogenic carboxidotroph.</title>
        <authorList>
            <person name="Esquivel-Elizondo S."/>
            <person name="Krajmalnik-Brown R."/>
            <person name="Maldonado J."/>
        </authorList>
    </citation>
    <scope>NUCLEOTIDE SEQUENCE [LARGE SCALE GENOMIC DNA]</scope>
    <source>
        <strain evidence="8 9">SVCO-16</strain>
    </source>
</reference>
<feature type="transmembrane region" description="Helical" evidence="6">
    <location>
        <begin position="105"/>
        <end position="128"/>
    </location>
</feature>
<protein>
    <submittedName>
        <fullName evidence="8">MFS transporter</fullName>
    </submittedName>
</protein>
<feature type="transmembrane region" description="Helical" evidence="6">
    <location>
        <begin position="334"/>
        <end position="354"/>
    </location>
</feature>
<feature type="transmembrane region" description="Helical" evidence="6">
    <location>
        <begin position="237"/>
        <end position="259"/>
    </location>
</feature>
<accession>A0A2G9WR05</accession>
<dbReference type="PROSITE" id="PS50850">
    <property type="entry name" value="MFS"/>
    <property type="match status" value="1"/>
</dbReference>
<comment type="subcellular location">
    <subcellularLocation>
        <location evidence="1">Membrane</location>
        <topology evidence="1">Multi-pass membrane protein</topology>
    </subcellularLocation>
</comment>
<dbReference type="Gene3D" id="1.20.1250.20">
    <property type="entry name" value="MFS general substrate transporter like domains"/>
    <property type="match status" value="2"/>
</dbReference>
<feature type="domain" description="Major facilitator superfamily (MFS) profile" evidence="7">
    <location>
        <begin position="16"/>
        <end position="422"/>
    </location>
</feature>
<evidence type="ECO:0000256" key="6">
    <source>
        <dbReference type="SAM" id="Phobius"/>
    </source>
</evidence>
<dbReference type="InterPro" id="IPR020846">
    <property type="entry name" value="MFS_dom"/>
</dbReference>
<dbReference type="SUPFAM" id="SSF103473">
    <property type="entry name" value="MFS general substrate transporter"/>
    <property type="match status" value="1"/>
</dbReference>
<evidence type="ECO:0000313" key="9">
    <source>
        <dbReference type="Proteomes" id="UP000231070"/>
    </source>
</evidence>
<name>A0A2G9WR05_9HYPH</name>
<evidence type="ECO:0000256" key="4">
    <source>
        <dbReference type="ARBA" id="ARBA00022989"/>
    </source>
</evidence>
<feature type="transmembrane region" description="Helical" evidence="6">
    <location>
        <begin position="174"/>
        <end position="196"/>
    </location>
</feature>
<dbReference type="Pfam" id="PF07690">
    <property type="entry name" value="MFS_1"/>
    <property type="match status" value="1"/>
</dbReference>
<dbReference type="Proteomes" id="UP000231070">
    <property type="component" value="Unassembled WGS sequence"/>
</dbReference>
<keyword evidence="2" id="KW-0813">Transport</keyword>
<keyword evidence="5 6" id="KW-0472">Membrane</keyword>
<sequence>MQDMTRSGAKKVALRILPLLCLGYVAAYLDRINVSFAALQLNEDLNLSPAAYGLGAGLFFVGYVVFEVPSNLILRRVGAKLWISRIMISWGVISALTALVQSEATFYLCRFLLGVAEAGFLPGAILYVNQWLPPKDRARALSVLAASTALAGLIGSPLSMSLLGLDGMGGLRGWQWLFVLEGIPAVVLGVLVLFALPDTPMAAKWLTDGEKSALQNALDREAGHLERHRFHLLGRSLFRKIGLLGIVYFCMVLGMYGMAFWMPQILQNTLDGTSLSLLGWYNAIPFLAAVVGMLAIGWSSDRFGERKLHVIGALVLASVGCVLAGKATGLAGCLVALSLASIGLWSVIGPFWAFTTARMGGLAAAVGVALINSIGNTGGFFGPYVMGWLKGATADYRVGLNVLALVLVFGAGSMGLVRADRSAETIAD</sequence>
<evidence type="ECO:0000256" key="1">
    <source>
        <dbReference type="ARBA" id="ARBA00004141"/>
    </source>
</evidence>
<dbReference type="GO" id="GO:0022857">
    <property type="term" value="F:transmembrane transporter activity"/>
    <property type="evidence" value="ECO:0007669"/>
    <property type="project" value="InterPro"/>
</dbReference>
<feature type="transmembrane region" description="Helical" evidence="6">
    <location>
        <begin position="398"/>
        <end position="417"/>
    </location>
</feature>
<keyword evidence="3 6" id="KW-0812">Transmembrane</keyword>
<feature type="transmembrane region" description="Helical" evidence="6">
    <location>
        <begin position="12"/>
        <end position="29"/>
    </location>
</feature>
<evidence type="ECO:0000259" key="7">
    <source>
        <dbReference type="PROSITE" id="PS50850"/>
    </source>
</evidence>
<keyword evidence="4 6" id="KW-1133">Transmembrane helix</keyword>
<feature type="transmembrane region" description="Helical" evidence="6">
    <location>
        <begin position="81"/>
        <end position="99"/>
    </location>
</feature>
<dbReference type="InterPro" id="IPR011701">
    <property type="entry name" value="MFS"/>
</dbReference>
<organism evidence="8 9">
    <name type="scientific">Pleomorphomonas carboxyditropha</name>
    <dbReference type="NCBI Taxonomy" id="2023338"/>
    <lineage>
        <taxon>Bacteria</taxon>
        <taxon>Pseudomonadati</taxon>
        <taxon>Pseudomonadota</taxon>
        <taxon>Alphaproteobacteria</taxon>
        <taxon>Hyphomicrobiales</taxon>
        <taxon>Pleomorphomonadaceae</taxon>
        <taxon>Pleomorphomonas</taxon>
    </lineage>
</organism>
<proteinExistence type="predicted"/>
<dbReference type="EMBL" id="NQVN01000021">
    <property type="protein sequence ID" value="PIO97147.1"/>
    <property type="molecule type" value="Genomic_DNA"/>
</dbReference>
<feature type="transmembrane region" description="Helical" evidence="6">
    <location>
        <begin position="310"/>
        <end position="328"/>
    </location>
</feature>
<evidence type="ECO:0000256" key="2">
    <source>
        <dbReference type="ARBA" id="ARBA00022448"/>
    </source>
</evidence>
<dbReference type="CDD" id="cd17319">
    <property type="entry name" value="MFS_ExuT_GudP_like"/>
    <property type="match status" value="1"/>
</dbReference>
<dbReference type="PANTHER" id="PTHR43791:SF36">
    <property type="entry name" value="TRANSPORTER, PUTATIVE (AFU_ORTHOLOGUE AFUA_6G08340)-RELATED"/>
    <property type="match status" value="1"/>
</dbReference>
<dbReference type="OrthoDB" id="9773957at2"/>
<dbReference type="AlphaFoldDB" id="A0A2G9WR05"/>
<dbReference type="PANTHER" id="PTHR43791">
    <property type="entry name" value="PERMEASE-RELATED"/>
    <property type="match status" value="1"/>
</dbReference>
<feature type="transmembrane region" description="Helical" evidence="6">
    <location>
        <begin position="279"/>
        <end position="298"/>
    </location>
</feature>
<evidence type="ECO:0000256" key="3">
    <source>
        <dbReference type="ARBA" id="ARBA00022692"/>
    </source>
</evidence>
<keyword evidence="9" id="KW-1185">Reference proteome</keyword>
<dbReference type="GO" id="GO:0016020">
    <property type="term" value="C:membrane"/>
    <property type="evidence" value="ECO:0007669"/>
    <property type="project" value="UniProtKB-SubCell"/>
</dbReference>
<gene>
    <name evidence="8" type="ORF">CJ014_22010</name>
</gene>
<feature type="transmembrane region" description="Helical" evidence="6">
    <location>
        <begin position="140"/>
        <end position="162"/>
    </location>
</feature>